<dbReference type="Proteomes" id="UP001056201">
    <property type="component" value="Chromosome 2"/>
</dbReference>
<dbReference type="RefSeq" id="WP_250198716.1">
    <property type="nucleotide sequence ID" value="NZ_CP097636.1"/>
</dbReference>
<feature type="domain" description="AB hydrolase-1" evidence="2">
    <location>
        <begin position="113"/>
        <end position="302"/>
    </location>
</feature>
<protein>
    <submittedName>
        <fullName evidence="3">Permease</fullName>
    </submittedName>
</protein>
<sequence length="327" mass="35319">MTAARLQRALGLALVAALLLWNGAWLHRGQPLVALLGSLLLALPHAPVLALEMLLMRRVHVHQPVPRASWAAVAKAWWHEVGCGVAVFGWRQPWRTHAEPDHWPPEAQGRRAVVLVHGFMCNRAMWNPWMRRLRAAGHPFVAVTLSPPWAAIERHAPALEAAVRRAEQATGQAPLVVAHSMGGLVVRAWLRSIAALHVGGAAGALAKRTAGVITIGTPHHGTWLARFGRADNTRQMRLHGPWLQGLAETEKPAGYAGFTCFYSDCDNVVFPVSAAMLPGADNRHVPGQAHVQLLGHPAVFAEVLRRLDLSPAGPPQGTELPLGGARA</sequence>
<accession>A0ABY4SDE9</accession>
<dbReference type="InterPro" id="IPR029058">
    <property type="entry name" value="AB_hydrolase_fold"/>
</dbReference>
<dbReference type="PANTHER" id="PTHR37946">
    <property type="entry name" value="SLL1969 PROTEIN"/>
    <property type="match status" value="1"/>
</dbReference>
<evidence type="ECO:0000259" key="2">
    <source>
        <dbReference type="Pfam" id="PF12697"/>
    </source>
</evidence>
<dbReference type="SUPFAM" id="SSF53474">
    <property type="entry name" value="alpha/beta-Hydrolases"/>
    <property type="match status" value="1"/>
</dbReference>
<dbReference type="InterPro" id="IPR000073">
    <property type="entry name" value="AB_hydrolase_1"/>
</dbReference>
<reference evidence="3" key="1">
    <citation type="submission" date="2022-05" db="EMBL/GenBank/DDBJ databases">
        <title>An RpoN-dependent PEP-CTERM gene is involved in floc formation of an Aquincola tertiaricarbonis strain.</title>
        <authorList>
            <person name="Qiu D."/>
            <person name="Xia M."/>
        </authorList>
    </citation>
    <scope>NUCLEOTIDE SEQUENCE</scope>
    <source>
        <strain evidence="3">RN12</strain>
    </source>
</reference>
<dbReference type="Gene3D" id="3.40.50.1820">
    <property type="entry name" value="alpha/beta hydrolase"/>
    <property type="match status" value="1"/>
</dbReference>
<dbReference type="PANTHER" id="PTHR37946:SF1">
    <property type="entry name" value="SLL1969 PROTEIN"/>
    <property type="match status" value="1"/>
</dbReference>
<feature type="transmembrane region" description="Helical" evidence="1">
    <location>
        <begin position="36"/>
        <end position="55"/>
    </location>
</feature>
<dbReference type="Pfam" id="PF12697">
    <property type="entry name" value="Abhydrolase_6"/>
    <property type="match status" value="1"/>
</dbReference>
<evidence type="ECO:0000256" key="1">
    <source>
        <dbReference type="SAM" id="Phobius"/>
    </source>
</evidence>
<dbReference type="EMBL" id="CP097636">
    <property type="protein sequence ID" value="URI10509.1"/>
    <property type="molecule type" value="Genomic_DNA"/>
</dbReference>
<proteinExistence type="predicted"/>
<name>A0ABY4SDE9_AQUTE</name>
<gene>
    <name evidence="3" type="ORF">MW290_16015</name>
</gene>
<keyword evidence="1" id="KW-0472">Membrane</keyword>
<keyword evidence="1" id="KW-1133">Transmembrane helix</keyword>
<keyword evidence="1" id="KW-0812">Transmembrane</keyword>
<organism evidence="3 4">
    <name type="scientific">Aquincola tertiaricarbonis</name>
    <dbReference type="NCBI Taxonomy" id="391953"/>
    <lineage>
        <taxon>Bacteria</taxon>
        <taxon>Pseudomonadati</taxon>
        <taxon>Pseudomonadota</taxon>
        <taxon>Betaproteobacteria</taxon>
        <taxon>Burkholderiales</taxon>
        <taxon>Sphaerotilaceae</taxon>
        <taxon>Aquincola</taxon>
    </lineage>
</organism>
<evidence type="ECO:0000313" key="4">
    <source>
        <dbReference type="Proteomes" id="UP001056201"/>
    </source>
</evidence>
<evidence type="ECO:0000313" key="3">
    <source>
        <dbReference type="EMBL" id="URI10509.1"/>
    </source>
</evidence>
<keyword evidence="4" id="KW-1185">Reference proteome</keyword>